<evidence type="ECO:0000259" key="5">
    <source>
        <dbReference type="Pfam" id="PF02689"/>
    </source>
</evidence>
<evidence type="ECO:0000256" key="2">
    <source>
        <dbReference type="ARBA" id="ARBA00022801"/>
    </source>
</evidence>
<dbReference type="GO" id="GO:0006281">
    <property type="term" value="P:DNA repair"/>
    <property type="evidence" value="ECO:0007669"/>
    <property type="project" value="InterPro"/>
</dbReference>
<dbReference type="GO" id="GO:0003678">
    <property type="term" value="F:DNA helicase activity"/>
    <property type="evidence" value="ECO:0007669"/>
    <property type="project" value="InterPro"/>
</dbReference>
<evidence type="ECO:0000256" key="3">
    <source>
        <dbReference type="ARBA" id="ARBA00022806"/>
    </source>
</evidence>
<dbReference type="STRING" id="749222.Nitsa_0843"/>
<dbReference type="InterPro" id="IPR003840">
    <property type="entry name" value="DNA_helicase_dom"/>
</dbReference>
<dbReference type="AlphaFoldDB" id="E6X2N8"/>
<dbReference type="GO" id="GO:0016787">
    <property type="term" value="F:hydrolase activity"/>
    <property type="evidence" value="ECO:0007669"/>
    <property type="project" value="UniProtKB-KW"/>
</dbReference>
<keyword evidence="1" id="KW-0547">Nucleotide-binding</keyword>
<dbReference type="Gene3D" id="3.40.50.300">
    <property type="entry name" value="P-loop containing nucleotide triphosphate hydrolases"/>
    <property type="match status" value="2"/>
</dbReference>
<dbReference type="Pfam" id="PF05970">
    <property type="entry name" value="PIF1"/>
    <property type="match status" value="1"/>
</dbReference>
<feature type="domain" description="DNA helicase Pif1-like DEAD-box helicase" evidence="6">
    <location>
        <begin position="15"/>
        <end position="199"/>
    </location>
</feature>
<sequence length="430" mass="49246">MGDPSVEDLLEILEKDNLFLTGAAGTGKSWMTNRIIEVYREAERGVVALGSTGVSAVNIGGVTLHSFFVLGICNSFEELKEHDRRNKKRLTDLKRLLAATELIVIDEVSMIGVETLEMIRYRLESLGYGGRVMFVGDFYQLPPVVRRERSPSSSLFGEALYAFESGAWEAFAPKAVELRTMHRTRDSEFTRILSRIRRGERDREVVDYLLALCNNDSVYQEEPTWLFGRNQEVERMNKESLDRLEGEEYLFFAELEKEKQLNPKRLESWQKMLPVQEQLRLKVGAPVLFTVNKWGRYVNGERGILHSVEEDFLVVDKGDEFVRVEPHEFVLGEPQIGENGGVELRPLATLKQFPLKPAYAVTIHKSQGMSIDRLVCNVDTLFAPSQFYVAISRATDPKGLKIDFNRGDFSRYLERVIRVDERVNEFYDGL</sequence>
<dbReference type="Proteomes" id="UP000008633">
    <property type="component" value="Chromosome"/>
</dbReference>
<name>E6X2N8_NITSE</name>
<dbReference type="CDD" id="cd18809">
    <property type="entry name" value="SF1_C_RecD"/>
    <property type="match status" value="1"/>
</dbReference>
<dbReference type="EMBL" id="CP002452">
    <property type="protein sequence ID" value="ADV46104.1"/>
    <property type="molecule type" value="Genomic_DNA"/>
</dbReference>
<reference evidence="7 8" key="1">
    <citation type="journal article" date="2011" name="Stand. Genomic Sci.">
        <title>Complete genome sequence of Nitratifractor salsuginis type strain (E9I37-1).</title>
        <authorList>
            <person name="Anderson I."/>
            <person name="Sikorski J."/>
            <person name="Zeytun A."/>
            <person name="Nolan M."/>
            <person name="Lapidus A."/>
            <person name="Lucas S."/>
            <person name="Hammon N."/>
            <person name="Deshpande S."/>
            <person name="Cheng J.F."/>
            <person name="Tapia R."/>
            <person name="Han C."/>
            <person name="Goodwin L."/>
            <person name="Pitluck S."/>
            <person name="Liolios K."/>
            <person name="Pagani I."/>
            <person name="Ivanova N."/>
            <person name="Huntemann M."/>
            <person name="Mavromatis K."/>
            <person name="Ovchinikova G."/>
            <person name="Pati A."/>
            <person name="Chen A."/>
            <person name="Palaniappan K."/>
            <person name="Land M."/>
            <person name="Hauser L."/>
            <person name="Brambilla E.M."/>
            <person name="Ngatchou-Djao O.D."/>
            <person name="Rohde M."/>
            <person name="Tindall B.J."/>
            <person name="Goker M."/>
            <person name="Detter J.C."/>
            <person name="Woyke T."/>
            <person name="Bristow J."/>
            <person name="Eisen J.A."/>
            <person name="Markowitz V."/>
            <person name="Hugenholtz P."/>
            <person name="Klenk H.P."/>
            <person name="Kyrpides N.C."/>
        </authorList>
    </citation>
    <scope>NUCLEOTIDE SEQUENCE [LARGE SCALE GENOMIC DNA]</scope>
    <source>
        <strain evidence="8">DSM 16511 / JCM 12458 / E9I37-1</strain>
    </source>
</reference>
<keyword evidence="4" id="KW-0067">ATP-binding</keyword>
<keyword evidence="3" id="KW-0347">Helicase</keyword>
<organism evidence="7 8">
    <name type="scientific">Nitratifractor salsuginis (strain DSM 16511 / JCM 12458 / E9I37-1)</name>
    <dbReference type="NCBI Taxonomy" id="749222"/>
    <lineage>
        <taxon>Bacteria</taxon>
        <taxon>Pseudomonadati</taxon>
        <taxon>Campylobacterota</taxon>
        <taxon>Epsilonproteobacteria</taxon>
        <taxon>Campylobacterales</taxon>
        <taxon>Sulfurovaceae</taxon>
        <taxon>Nitratifractor</taxon>
    </lineage>
</organism>
<evidence type="ECO:0000313" key="8">
    <source>
        <dbReference type="Proteomes" id="UP000008633"/>
    </source>
</evidence>
<dbReference type="eggNOG" id="COG0507">
    <property type="taxonomic scope" value="Bacteria"/>
</dbReference>
<dbReference type="InterPro" id="IPR010285">
    <property type="entry name" value="DNA_helicase_pif1-like_DEAD"/>
</dbReference>
<dbReference type="GO" id="GO:0005524">
    <property type="term" value="F:ATP binding"/>
    <property type="evidence" value="ECO:0007669"/>
    <property type="project" value="UniProtKB-KW"/>
</dbReference>
<dbReference type="Pfam" id="PF02689">
    <property type="entry name" value="Herpes_Helicase"/>
    <property type="match status" value="1"/>
</dbReference>
<proteinExistence type="predicted"/>
<dbReference type="InterPro" id="IPR051055">
    <property type="entry name" value="PIF1_helicase"/>
</dbReference>
<evidence type="ECO:0008006" key="9">
    <source>
        <dbReference type="Google" id="ProtNLM"/>
    </source>
</evidence>
<dbReference type="GO" id="GO:0000723">
    <property type="term" value="P:telomere maintenance"/>
    <property type="evidence" value="ECO:0007669"/>
    <property type="project" value="InterPro"/>
</dbReference>
<dbReference type="KEGG" id="nsa:Nitsa_0843"/>
<protein>
    <recommendedName>
        <fullName evidence="9">AAA ATPase</fullName>
    </recommendedName>
</protein>
<dbReference type="HOGENOM" id="CLU_001613_7_2_7"/>
<evidence type="ECO:0000313" key="7">
    <source>
        <dbReference type="EMBL" id="ADV46104.1"/>
    </source>
</evidence>
<dbReference type="InterPro" id="IPR027417">
    <property type="entry name" value="P-loop_NTPase"/>
</dbReference>
<reference evidence="8" key="2">
    <citation type="submission" date="2011-01" db="EMBL/GenBank/DDBJ databases">
        <title>The complete genome of Nitratifractor salsuginis DSM 16511.</title>
        <authorList>
            <consortium name="US DOE Joint Genome Institute (JGI-PGF)"/>
            <person name="Lucas S."/>
            <person name="Copeland A."/>
            <person name="Lapidus A."/>
            <person name="Bruce D."/>
            <person name="Goodwin L."/>
            <person name="Pitluck S."/>
            <person name="Kyrpides N."/>
            <person name="Mavromatis K."/>
            <person name="Ivanova N."/>
            <person name="Mikhailova N."/>
            <person name="Zeytun A."/>
            <person name="Detter J.C."/>
            <person name="Tapia R."/>
            <person name="Han C."/>
            <person name="Land M."/>
            <person name="Hauser L."/>
            <person name="Markowitz V."/>
            <person name="Cheng J.-F."/>
            <person name="Hugenholtz P."/>
            <person name="Woyke T."/>
            <person name="Wu D."/>
            <person name="Tindall B."/>
            <person name="Schuetze A."/>
            <person name="Brambilla E."/>
            <person name="Klenk H.-P."/>
            <person name="Eisen J.A."/>
        </authorList>
    </citation>
    <scope>NUCLEOTIDE SEQUENCE [LARGE SCALE GENOMIC DNA]</scope>
    <source>
        <strain evidence="8">DSM 16511 / JCM 12458 / E9I37-1</strain>
    </source>
</reference>
<evidence type="ECO:0000256" key="1">
    <source>
        <dbReference type="ARBA" id="ARBA00022741"/>
    </source>
</evidence>
<dbReference type="PANTHER" id="PTHR47642">
    <property type="entry name" value="ATP-DEPENDENT DNA HELICASE"/>
    <property type="match status" value="1"/>
</dbReference>
<feature type="domain" description="DNA replication helicase" evidence="5">
    <location>
        <begin position="348"/>
        <end position="405"/>
    </location>
</feature>
<dbReference type="RefSeq" id="WP_013553798.1">
    <property type="nucleotide sequence ID" value="NC_014935.1"/>
</dbReference>
<accession>E6X2N8</accession>
<keyword evidence="8" id="KW-1185">Reference proteome</keyword>
<evidence type="ECO:0000259" key="6">
    <source>
        <dbReference type="Pfam" id="PF05970"/>
    </source>
</evidence>
<gene>
    <name evidence="7" type="ordered locus">Nitsa_0843</name>
</gene>
<dbReference type="PANTHER" id="PTHR47642:SF5">
    <property type="entry name" value="ATP-DEPENDENT DNA HELICASE"/>
    <property type="match status" value="1"/>
</dbReference>
<evidence type="ECO:0000256" key="4">
    <source>
        <dbReference type="ARBA" id="ARBA00022840"/>
    </source>
</evidence>
<keyword evidence="2" id="KW-0378">Hydrolase</keyword>
<dbReference type="SUPFAM" id="SSF52540">
    <property type="entry name" value="P-loop containing nucleoside triphosphate hydrolases"/>
    <property type="match status" value="2"/>
</dbReference>